<evidence type="ECO:0000313" key="7">
    <source>
        <dbReference type="Proteomes" id="UP000051952"/>
    </source>
</evidence>
<proteinExistence type="predicted"/>
<keyword evidence="1" id="KW-0489">Methyltransferase</keyword>
<feature type="compositionally biased region" description="Basic and acidic residues" evidence="4">
    <location>
        <begin position="209"/>
        <end position="221"/>
    </location>
</feature>
<gene>
    <name evidence="6" type="ORF">BSAL_25720</name>
</gene>
<name>A0A0S4JJX6_BODSA</name>
<dbReference type="InterPro" id="IPR015353">
    <property type="entry name" value="Rubisco_LSMT_subst-bd"/>
</dbReference>
<feature type="compositionally biased region" description="Acidic residues" evidence="4">
    <location>
        <begin position="639"/>
        <end position="658"/>
    </location>
</feature>
<evidence type="ECO:0000256" key="2">
    <source>
        <dbReference type="ARBA" id="ARBA00022679"/>
    </source>
</evidence>
<dbReference type="OrthoDB" id="341421at2759"/>
<dbReference type="Gene3D" id="3.90.1420.10">
    <property type="entry name" value="Rubisco LSMT, substrate-binding domain"/>
    <property type="match status" value="1"/>
</dbReference>
<evidence type="ECO:0000256" key="3">
    <source>
        <dbReference type="ARBA" id="ARBA00022691"/>
    </source>
</evidence>
<dbReference type="PANTHER" id="PTHR13271">
    <property type="entry name" value="UNCHARACTERIZED PUTATIVE METHYLTRANSFERASE"/>
    <property type="match status" value="1"/>
</dbReference>
<protein>
    <recommendedName>
        <fullName evidence="5">Rubisco LSMT substrate-binding domain-containing protein</fullName>
    </recommendedName>
</protein>
<feature type="domain" description="Rubisco LSMT substrate-binding" evidence="5">
    <location>
        <begin position="541"/>
        <end position="677"/>
    </location>
</feature>
<dbReference type="AlphaFoldDB" id="A0A0S4JJX6"/>
<dbReference type="EMBL" id="CYKH01001805">
    <property type="protein sequence ID" value="CUG90245.1"/>
    <property type="molecule type" value="Genomic_DNA"/>
</dbReference>
<accession>A0A0S4JJX6</accession>
<feature type="region of interest" description="Disordered" evidence="4">
    <location>
        <begin position="208"/>
        <end position="227"/>
    </location>
</feature>
<dbReference type="InterPro" id="IPR046341">
    <property type="entry name" value="SET_dom_sf"/>
</dbReference>
<dbReference type="SUPFAM" id="SSF81822">
    <property type="entry name" value="RuBisCo LSMT C-terminal, substrate-binding domain"/>
    <property type="match status" value="1"/>
</dbReference>
<feature type="region of interest" description="Disordered" evidence="4">
    <location>
        <begin position="631"/>
        <end position="661"/>
    </location>
</feature>
<dbReference type="InterPro" id="IPR050600">
    <property type="entry name" value="SETD3_SETD6_MTase"/>
</dbReference>
<dbReference type="Gene3D" id="3.90.1410.10">
    <property type="entry name" value="set domain protein methyltransferase, domain 1"/>
    <property type="match status" value="1"/>
</dbReference>
<organism evidence="6 7">
    <name type="scientific">Bodo saltans</name>
    <name type="common">Flagellated protozoan</name>
    <dbReference type="NCBI Taxonomy" id="75058"/>
    <lineage>
        <taxon>Eukaryota</taxon>
        <taxon>Discoba</taxon>
        <taxon>Euglenozoa</taxon>
        <taxon>Kinetoplastea</taxon>
        <taxon>Metakinetoplastina</taxon>
        <taxon>Eubodonida</taxon>
        <taxon>Bodonidae</taxon>
        <taxon>Bodo</taxon>
    </lineage>
</organism>
<dbReference type="InterPro" id="IPR036464">
    <property type="entry name" value="Rubisco_LSMT_subst-bd_sf"/>
</dbReference>
<dbReference type="Pfam" id="PF09273">
    <property type="entry name" value="Rubis-subs-bind"/>
    <property type="match status" value="1"/>
</dbReference>
<evidence type="ECO:0000256" key="4">
    <source>
        <dbReference type="SAM" id="MobiDB-lite"/>
    </source>
</evidence>
<dbReference type="CDD" id="cd10527">
    <property type="entry name" value="SET_LSMT"/>
    <property type="match status" value="1"/>
</dbReference>
<dbReference type="PANTHER" id="PTHR13271:SF115">
    <property type="entry name" value="RUBISCO LSMT SUBSTRATE-BINDING DOMAIN-CONTAINING PROTEIN"/>
    <property type="match status" value="1"/>
</dbReference>
<keyword evidence="7" id="KW-1185">Reference proteome</keyword>
<dbReference type="SUPFAM" id="SSF82199">
    <property type="entry name" value="SET domain"/>
    <property type="match status" value="1"/>
</dbReference>
<dbReference type="VEuPathDB" id="TriTrypDB:BSAL_25720"/>
<keyword evidence="2" id="KW-0808">Transferase</keyword>
<evidence type="ECO:0000259" key="5">
    <source>
        <dbReference type="Pfam" id="PF09273"/>
    </source>
</evidence>
<dbReference type="Proteomes" id="UP000051952">
    <property type="component" value="Unassembled WGS sequence"/>
</dbReference>
<reference evidence="7" key="1">
    <citation type="submission" date="2015-09" db="EMBL/GenBank/DDBJ databases">
        <authorList>
            <consortium name="Pathogen Informatics"/>
        </authorList>
    </citation>
    <scope>NUCLEOTIDE SEQUENCE [LARGE SCALE GENOMIC DNA]</scope>
    <source>
        <strain evidence="7">Lake Konstanz</strain>
    </source>
</reference>
<evidence type="ECO:0000313" key="6">
    <source>
        <dbReference type="EMBL" id="CUG90245.1"/>
    </source>
</evidence>
<keyword evidence="3" id="KW-0949">S-adenosyl-L-methionine</keyword>
<dbReference type="GO" id="GO:0032259">
    <property type="term" value="P:methylation"/>
    <property type="evidence" value="ECO:0007669"/>
    <property type="project" value="UniProtKB-KW"/>
</dbReference>
<dbReference type="GO" id="GO:0016279">
    <property type="term" value="F:protein-lysine N-methyltransferase activity"/>
    <property type="evidence" value="ECO:0007669"/>
    <property type="project" value="TreeGrafter"/>
</dbReference>
<sequence>MSVACPLAKAVVEWLHRSSDTSADVAATMSLKSPIIHAIASQCSPWEDCHESTGHSATVAHWASNFLLPCCRVIAADHRELWEILDVPDKAATAVRKGLVNLWNEQQAYKKAIACTAYLQEREEFSLVEEGEAQSPTTSATIARNAKELQQWLLKEMSVALKPKVSGSTKPHHMSSGDESRGLLPQAQFIEGNPNVFILPMAYTSDISTEDKNSTTERTVEDGSSDDADLGVVAEGSLHCARPVPPYTQLITVPRSKMFARSVLSGRCILYDACADVRGAWDAFPDDETILLMCFVFENFCIGAQSSSWRELLLGCPRCYPSVPTFWTLAELGELEGTTMIDDVLEKKASLSQFHHQLVTAMNSMPQIAQNILARWSQGDEEVQEAAEHQSQELTKTLLKNDPSTWFSLLFSEDRLHWARATFDSRAFNLNIDGAVTIALVPYADMINHGTRSDVIKRHVEPHGGPFVLTTGAALDDEHDVGRELMMSYGPLQSWELIMSYGFILNDDEENDNDRIPLPLSVDETVVDGDGPVEREYKRRRAHLIKQHGLLVGGSSLWIGHRGAPCAALLALVRLQLAEIEHFPLLEASPFSVFQIVDASLEQRVVLTLQNIVDVMLQDFTTSMEEDEALLRRPPTIIESEEGDGKEDNDDEDADDEPVSGNTKLAVQLRLRMKRMLYAAAEWCNATLESLS</sequence>
<evidence type="ECO:0000256" key="1">
    <source>
        <dbReference type="ARBA" id="ARBA00022603"/>
    </source>
</evidence>